<evidence type="ECO:0000313" key="2">
    <source>
        <dbReference type="EMBL" id="KAF6309070.1"/>
    </source>
</evidence>
<feature type="region of interest" description="Disordered" evidence="1">
    <location>
        <begin position="73"/>
        <end position="191"/>
    </location>
</feature>
<feature type="region of interest" description="Disordered" evidence="1">
    <location>
        <begin position="1"/>
        <end position="24"/>
    </location>
</feature>
<comment type="caution">
    <text evidence="2">The sequence shown here is derived from an EMBL/GenBank/DDBJ whole genome shotgun (WGS) entry which is preliminary data.</text>
</comment>
<dbReference type="AlphaFoldDB" id="A0A7J7U879"/>
<proteinExistence type="predicted"/>
<name>A0A7J7U879_PIPKU</name>
<sequence length="191" mass="21075">MRAVESWERNLVSPRRQEELQQQRGRFVRMQQAVCQGRVHRGWRPGWQRRGPEPSGCGRRAAWEQEPWLPAELGLTPQSGLLEPGVLPSSGSPRPHKPPSEEEARQRQTTAAGCRGRADRGPRPSFPISGPRGAGAREAWRRLPAAARLGSGGEARAPGSPRGSGRRRGRGRGRPWGPRPWPAFPGLAQAF</sequence>
<feature type="region of interest" description="Disordered" evidence="1">
    <location>
        <begin position="41"/>
        <end position="60"/>
    </location>
</feature>
<gene>
    <name evidence="2" type="ORF">mPipKuh1_009178</name>
</gene>
<reference evidence="2 3" key="1">
    <citation type="journal article" date="2020" name="Nature">
        <title>Six reference-quality genomes reveal evolution of bat adaptations.</title>
        <authorList>
            <person name="Jebb D."/>
            <person name="Huang Z."/>
            <person name="Pippel M."/>
            <person name="Hughes G.M."/>
            <person name="Lavrichenko K."/>
            <person name="Devanna P."/>
            <person name="Winkler S."/>
            <person name="Jermiin L.S."/>
            <person name="Skirmuntt E.C."/>
            <person name="Katzourakis A."/>
            <person name="Burkitt-Gray L."/>
            <person name="Ray D.A."/>
            <person name="Sullivan K.A.M."/>
            <person name="Roscito J.G."/>
            <person name="Kirilenko B.M."/>
            <person name="Davalos L.M."/>
            <person name="Corthals A.P."/>
            <person name="Power M.L."/>
            <person name="Jones G."/>
            <person name="Ransome R.D."/>
            <person name="Dechmann D.K.N."/>
            <person name="Locatelli A.G."/>
            <person name="Puechmaille S.J."/>
            <person name="Fedrigo O."/>
            <person name="Jarvis E.D."/>
            <person name="Hiller M."/>
            <person name="Vernes S.C."/>
            <person name="Myers E.W."/>
            <person name="Teeling E.C."/>
        </authorList>
    </citation>
    <scope>NUCLEOTIDE SEQUENCE [LARGE SCALE GENOMIC DNA]</scope>
    <source>
        <strain evidence="2">MPipKuh1</strain>
        <tissue evidence="2">Flight muscle</tissue>
    </source>
</reference>
<organism evidence="2 3">
    <name type="scientific">Pipistrellus kuhlii</name>
    <name type="common">Kuhl's pipistrelle</name>
    <dbReference type="NCBI Taxonomy" id="59472"/>
    <lineage>
        <taxon>Eukaryota</taxon>
        <taxon>Metazoa</taxon>
        <taxon>Chordata</taxon>
        <taxon>Craniata</taxon>
        <taxon>Vertebrata</taxon>
        <taxon>Euteleostomi</taxon>
        <taxon>Mammalia</taxon>
        <taxon>Eutheria</taxon>
        <taxon>Laurasiatheria</taxon>
        <taxon>Chiroptera</taxon>
        <taxon>Yangochiroptera</taxon>
        <taxon>Vespertilionidae</taxon>
        <taxon>Pipistrellus</taxon>
    </lineage>
</organism>
<evidence type="ECO:0000256" key="1">
    <source>
        <dbReference type="SAM" id="MobiDB-lite"/>
    </source>
</evidence>
<dbReference type="EMBL" id="JACAGB010000022">
    <property type="protein sequence ID" value="KAF6309070.1"/>
    <property type="molecule type" value="Genomic_DNA"/>
</dbReference>
<feature type="compositionally biased region" description="Basic residues" evidence="1">
    <location>
        <begin position="164"/>
        <end position="173"/>
    </location>
</feature>
<evidence type="ECO:0000313" key="3">
    <source>
        <dbReference type="Proteomes" id="UP000558488"/>
    </source>
</evidence>
<keyword evidence="3" id="KW-1185">Reference proteome</keyword>
<dbReference type="Proteomes" id="UP000558488">
    <property type="component" value="Unassembled WGS sequence"/>
</dbReference>
<accession>A0A7J7U879</accession>
<protein>
    <submittedName>
        <fullName evidence="2">Uncharacterized protein</fullName>
    </submittedName>
</protein>